<protein>
    <submittedName>
        <fullName evidence="1">Uncharacterized protein</fullName>
    </submittedName>
</protein>
<organism evidence="1 2">
    <name type="scientific">Irpex rosettiformis</name>
    <dbReference type="NCBI Taxonomy" id="378272"/>
    <lineage>
        <taxon>Eukaryota</taxon>
        <taxon>Fungi</taxon>
        <taxon>Dikarya</taxon>
        <taxon>Basidiomycota</taxon>
        <taxon>Agaricomycotina</taxon>
        <taxon>Agaricomycetes</taxon>
        <taxon>Polyporales</taxon>
        <taxon>Irpicaceae</taxon>
        <taxon>Irpex</taxon>
    </lineage>
</organism>
<sequence>MSTLQRSKSTPHVAPHLPFLIPSGSRLPPHASRTKVPIRRHQTSLALTDLASRSTSLRSGHHTPRTEDDPFSLGGFFPSALAVSTPERPEPEWTWLHAEQDTTKADRTDEDEEVEGDDGTRPHVMFDRAQDVRTAEMILREDKLGVLSLQSDILSGNSSQTRQATTSTSAYDRLLSPYCNDNPLDDDAVYLSFAALRDAHAVAVPPRVPPNNIDGSGPLFSPVEDVAAGKYEEDCTWPAVLSQGVGIVLDYLAI</sequence>
<reference evidence="1" key="1">
    <citation type="journal article" date="2021" name="Environ. Microbiol.">
        <title>Gene family expansions and transcriptome signatures uncover fungal adaptations to wood decay.</title>
        <authorList>
            <person name="Hage H."/>
            <person name="Miyauchi S."/>
            <person name="Viragh M."/>
            <person name="Drula E."/>
            <person name="Min B."/>
            <person name="Chaduli D."/>
            <person name="Navarro D."/>
            <person name="Favel A."/>
            <person name="Norest M."/>
            <person name="Lesage-Meessen L."/>
            <person name="Balint B."/>
            <person name="Merenyi Z."/>
            <person name="de Eugenio L."/>
            <person name="Morin E."/>
            <person name="Martinez A.T."/>
            <person name="Baldrian P."/>
            <person name="Stursova M."/>
            <person name="Martinez M.J."/>
            <person name="Novotny C."/>
            <person name="Magnuson J.K."/>
            <person name="Spatafora J.W."/>
            <person name="Maurice S."/>
            <person name="Pangilinan J."/>
            <person name="Andreopoulos W."/>
            <person name="LaButti K."/>
            <person name="Hundley H."/>
            <person name="Na H."/>
            <person name="Kuo A."/>
            <person name="Barry K."/>
            <person name="Lipzen A."/>
            <person name="Henrissat B."/>
            <person name="Riley R."/>
            <person name="Ahrendt S."/>
            <person name="Nagy L.G."/>
            <person name="Grigoriev I.V."/>
            <person name="Martin F."/>
            <person name="Rosso M.N."/>
        </authorList>
    </citation>
    <scope>NUCLEOTIDE SEQUENCE</scope>
    <source>
        <strain evidence="1">CBS 384.51</strain>
    </source>
</reference>
<dbReference type="EMBL" id="MU274900">
    <property type="protein sequence ID" value="KAI0094951.1"/>
    <property type="molecule type" value="Genomic_DNA"/>
</dbReference>
<proteinExistence type="predicted"/>
<accession>A0ACB8UKU2</accession>
<name>A0ACB8UKU2_9APHY</name>
<keyword evidence="2" id="KW-1185">Reference proteome</keyword>
<evidence type="ECO:0000313" key="2">
    <source>
        <dbReference type="Proteomes" id="UP001055072"/>
    </source>
</evidence>
<comment type="caution">
    <text evidence="1">The sequence shown here is derived from an EMBL/GenBank/DDBJ whole genome shotgun (WGS) entry which is preliminary data.</text>
</comment>
<dbReference type="Proteomes" id="UP001055072">
    <property type="component" value="Unassembled WGS sequence"/>
</dbReference>
<gene>
    <name evidence="1" type="ORF">BDY19DRAFT_915520</name>
</gene>
<evidence type="ECO:0000313" key="1">
    <source>
        <dbReference type="EMBL" id="KAI0094951.1"/>
    </source>
</evidence>